<evidence type="ECO:0000256" key="1">
    <source>
        <dbReference type="ARBA" id="ARBA00022679"/>
    </source>
</evidence>
<dbReference type="SUPFAM" id="SSF52794">
    <property type="entry name" value="PTS system IIB component-like"/>
    <property type="match status" value="1"/>
</dbReference>
<dbReference type="InterPro" id="IPR016152">
    <property type="entry name" value="PTrfase/Anion_transptr"/>
</dbReference>
<dbReference type="PANTHER" id="PTHR30185:SF18">
    <property type="entry name" value="TRANSCRIPTIONAL REGULATOR MTLR"/>
    <property type="match status" value="1"/>
</dbReference>
<dbReference type="OrthoDB" id="369398at2"/>
<sequence>MNARRRQLVQMILNGNTQFKIKDVEDMFGVSERTLRYDLEIISGWLKEQSVDLDHVSGRGVWELKSSPDNAQLKKIYEALNFYGRSISVEERFLLIIHELIIQEDWQSLRQIAEELDVSKATILQQMEKVEQWAGQFHLLLERGSKGFRLKGEERHKRLALLSVIEKLEEAWDTVNPIPNLNWSHFSLNDIDKSFSVLEESLHRRGNLSSCFRVWTLQLQRVRSGHFLKEEKRKGVTVENWFSELWRDLCAAFEIHFLEDEMIFAYLYLRATGGIYDTDQILWQKNELFLTFADKMSTRMGLAEFSGDQLDEIYREWESFLIAKEHEIIFIHPLKKKVEEQYPFIIFHLWEVLSDEIMPEETLRMDSMTPMAICLAFIYEKASFENERYPVWVVCPGGLAASRLLTVTIMKHFPQIEVKKTMAISELKHVKDWEKPDFIVSSVSLHDTPYPYVTVKPIMTADDIKKLENFIGNTARKNGAKLIEESHKSIHALIPPERIAVYEETATDNLEPVLDVGVSLLEQANLVNAYFVDDIKRTVFEKEYLYELIPGLLFIHTDSNNVMKPGFSLVQLKKPFVKGDKLHSYAVLFMATPDKQAHIPQLQYLHQLLMNKDRVDEILHWSKLIGRGD</sequence>
<dbReference type="STRING" id="1601833.SAMN05518684_107102"/>
<dbReference type="SUPFAM" id="SSF46785">
    <property type="entry name" value="Winged helix' DNA-binding domain"/>
    <property type="match status" value="1"/>
</dbReference>
<evidence type="ECO:0000259" key="4">
    <source>
        <dbReference type="PROSITE" id="PS51094"/>
    </source>
</evidence>
<dbReference type="PROSITE" id="PS51094">
    <property type="entry name" value="PTS_EIIA_TYPE_2"/>
    <property type="match status" value="1"/>
</dbReference>
<dbReference type="SUPFAM" id="SSF55804">
    <property type="entry name" value="Phoshotransferase/anion transport protein"/>
    <property type="match status" value="1"/>
</dbReference>
<dbReference type="Pfam" id="PF05043">
    <property type="entry name" value="Mga"/>
    <property type="match status" value="1"/>
</dbReference>
<evidence type="ECO:0000259" key="5">
    <source>
        <dbReference type="PROSITE" id="PS51099"/>
    </source>
</evidence>
<keyword evidence="3" id="KW-0804">Transcription</keyword>
<dbReference type="InterPro" id="IPR007737">
    <property type="entry name" value="Mga_HTH"/>
</dbReference>
<protein>
    <submittedName>
        <fullName evidence="6">Transcriptional antiterminator</fullName>
    </submittedName>
</protein>
<evidence type="ECO:0000256" key="3">
    <source>
        <dbReference type="ARBA" id="ARBA00023163"/>
    </source>
</evidence>
<dbReference type="Gene3D" id="3.40.930.10">
    <property type="entry name" value="Mannitol-specific EII, Chain A"/>
    <property type="match status" value="1"/>
</dbReference>
<dbReference type="AlphaFoldDB" id="A0A1H9UCD7"/>
<evidence type="ECO:0000313" key="7">
    <source>
        <dbReference type="Proteomes" id="UP000198571"/>
    </source>
</evidence>
<accession>A0A1H9UCD7</accession>
<reference evidence="7" key="1">
    <citation type="submission" date="2016-10" db="EMBL/GenBank/DDBJ databases">
        <authorList>
            <person name="Varghese N."/>
            <person name="Submissions S."/>
        </authorList>
    </citation>
    <scope>NUCLEOTIDE SEQUENCE [LARGE SCALE GENOMIC DNA]</scope>
    <source>
        <strain evidence="7">S9</strain>
    </source>
</reference>
<dbReference type="Pfam" id="PF00359">
    <property type="entry name" value="PTS_EIIA_2"/>
    <property type="match status" value="1"/>
</dbReference>
<feature type="domain" description="PTS EIIA type-2" evidence="4">
    <location>
        <begin position="492"/>
        <end position="629"/>
    </location>
</feature>
<dbReference type="InterPro" id="IPR036390">
    <property type="entry name" value="WH_DNA-bd_sf"/>
</dbReference>
<keyword evidence="7" id="KW-1185">Reference proteome</keyword>
<evidence type="ECO:0000256" key="2">
    <source>
        <dbReference type="ARBA" id="ARBA00023015"/>
    </source>
</evidence>
<organism evidence="6 7">
    <name type="scientific">Salipaludibacillus aurantiacus</name>
    <dbReference type="NCBI Taxonomy" id="1601833"/>
    <lineage>
        <taxon>Bacteria</taxon>
        <taxon>Bacillati</taxon>
        <taxon>Bacillota</taxon>
        <taxon>Bacilli</taxon>
        <taxon>Bacillales</taxon>
        <taxon>Bacillaceae</taxon>
    </lineage>
</organism>
<gene>
    <name evidence="6" type="ORF">SAMN05518684_107102</name>
</gene>
<evidence type="ECO:0000313" key="6">
    <source>
        <dbReference type="EMBL" id="SES06743.1"/>
    </source>
</evidence>
<dbReference type="Proteomes" id="UP000198571">
    <property type="component" value="Unassembled WGS sequence"/>
</dbReference>
<keyword evidence="2" id="KW-0805">Transcription regulation</keyword>
<dbReference type="PANTHER" id="PTHR30185">
    <property type="entry name" value="CRYPTIC BETA-GLUCOSIDE BGL OPERON ANTITERMINATOR"/>
    <property type="match status" value="1"/>
</dbReference>
<dbReference type="RefSeq" id="WP_093051395.1">
    <property type="nucleotide sequence ID" value="NZ_FOGT01000007.1"/>
</dbReference>
<dbReference type="Gene3D" id="3.40.50.2300">
    <property type="match status" value="1"/>
</dbReference>
<dbReference type="EMBL" id="FOGT01000007">
    <property type="protein sequence ID" value="SES06743.1"/>
    <property type="molecule type" value="Genomic_DNA"/>
</dbReference>
<feature type="domain" description="PTS EIIB type-2" evidence="5">
    <location>
        <begin position="389"/>
        <end position="479"/>
    </location>
</feature>
<dbReference type="InterPro" id="IPR036095">
    <property type="entry name" value="PTS_EIIB-like_sf"/>
</dbReference>
<name>A0A1H9UCD7_9BACI</name>
<dbReference type="CDD" id="cd05568">
    <property type="entry name" value="PTS_IIB_bgl_like"/>
    <property type="match status" value="1"/>
</dbReference>
<dbReference type="InterPro" id="IPR002178">
    <property type="entry name" value="PTS_EIIA_type-2_dom"/>
</dbReference>
<dbReference type="PROSITE" id="PS51099">
    <property type="entry name" value="PTS_EIIB_TYPE_2"/>
    <property type="match status" value="1"/>
</dbReference>
<dbReference type="InterPro" id="IPR013011">
    <property type="entry name" value="PTS_EIIB_2"/>
</dbReference>
<keyword evidence="1" id="KW-0808">Transferase</keyword>
<proteinExistence type="predicted"/>
<dbReference type="InterPro" id="IPR050661">
    <property type="entry name" value="BglG_antiterminators"/>
</dbReference>
<dbReference type="GO" id="GO:0009401">
    <property type="term" value="P:phosphoenolpyruvate-dependent sugar phosphotransferase system"/>
    <property type="evidence" value="ECO:0007669"/>
    <property type="project" value="InterPro"/>
</dbReference>
<dbReference type="GO" id="GO:0008982">
    <property type="term" value="F:protein-N(PI)-phosphohistidine-sugar phosphotransferase activity"/>
    <property type="evidence" value="ECO:0007669"/>
    <property type="project" value="InterPro"/>
</dbReference>